<comment type="caution">
    <text evidence="3">The sequence shown here is derived from an EMBL/GenBank/DDBJ whole genome shotgun (WGS) entry which is preliminary data.</text>
</comment>
<dbReference type="EMBL" id="JAHCVI010000005">
    <property type="protein sequence ID" value="KAG7284948.1"/>
    <property type="molecule type" value="Genomic_DNA"/>
</dbReference>
<dbReference type="InterPro" id="IPR011009">
    <property type="entry name" value="Kinase-like_dom_sf"/>
</dbReference>
<dbReference type="AlphaFoldDB" id="A0AAD4ETA2"/>
<sequence>MSGLEVLGAAASIFGVVGAVKTCVDLLDVISTARSAQRDLEDLIVFLQWQRIRFFCWVLETGFANAPDAGARNGPGQTSSTSSHQMLAMLPREFRLPFFLTHIERAISNMNSRLQATEHIIQRYCAAKKSRASFTGDRSWTERMAYFLDRRPVAGPANSLGPPLLRSHSPRTPSPTASAEARKLAFLDKVRWVSGDAKELKHLLDTLQQYNTQLADMLPPSRSRSLRRRCERELTTSPGMASQLVALDTASTGPLDDLGELQEARRYRTMVSLLERPDDDSRVEPSGTRNPRTPSPSRFPSLLPLHLRLTDLTFANSPTSPWADRDFVSYNHTPAIVEWRCYPKSVSAQERSYIEARVHGLSMQLCQLSAVSDAGLLSCLGYVHDETNSRYGTLFAFPRGCDASFRPMSLHERLRRDHEKHVRRELKERFDLAHALILVVYRLLSVNWLHRNLSSDSLLLFDAGRSRTADGGSGGCGLFVCGFARSRRDARLELSEKAPTGPSRADRSDDHRLYWHPDRVVLFEAAANNRAGCSAGTPPCNLLPASYRREFDVYSLGILLLEIGFWCPIRRISRDSRAQTPAAFASELRTRYVPELEGRMGKVYADIVAYCLAGGSAQDCSVASNGNSSDEYLAQTKRFLETFEQNVVAKIEGPYLGVE</sequence>
<keyword evidence="4" id="KW-1185">Reference proteome</keyword>
<dbReference type="Pfam" id="PF14479">
    <property type="entry name" value="HeLo"/>
    <property type="match status" value="1"/>
</dbReference>
<evidence type="ECO:0000259" key="2">
    <source>
        <dbReference type="Pfam" id="PF14479"/>
    </source>
</evidence>
<feature type="compositionally biased region" description="Low complexity" evidence="1">
    <location>
        <begin position="285"/>
        <end position="300"/>
    </location>
</feature>
<dbReference type="PANTHER" id="PTHR37542:SF3">
    <property type="entry name" value="PRION-INHIBITION AND PROPAGATION HELO DOMAIN-CONTAINING PROTEIN"/>
    <property type="match status" value="1"/>
</dbReference>
<dbReference type="Gene3D" id="1.10.510.10">
    <property type="entry name" value="Transferase(Phosphotransferase) domain 1"/>
    <property type="match status" value="1"/>
</dbReference>
<evidence type="ECO:0000313" key="3">
    <source>
        <dbReference type="EMBL" id="KAG7284948.1"/>
    </source>
</evidence>
<gene>
    <name evidence="3" type="ORF">NEMBOFW57_009563</name>
</gene>
<feature type="domain" description="Prion-inhibition and propagation HeLo" evidence="2">
    <location>
        <begin position="8"/>
        <end position="237"/>
    </location>
</feature>
<reference evidence="3" key="1">
    <citation type="submission" date="2023-02" db="EMBL/GenBank/DDBJ databases">
        <authorList>
            <person name="Palmer J.M."/>
        </authorList>
    </citation>
    <scope>NUCLEOTIDE SEQUENCE</scope>
    <source>
        <strain evidence="3">FW57</strain>
    </source>
</reference>
<dbReference type="PANTHER" id="PTHR37542">
    <property type="entry name" value="HELO DOMAIN-CONTAINING PROTEIN-RELATED"/>
    <property type="match status" value="1"/>
</dbReference>
<proteinExistence type="predicted"/>
<feature type="region of interest" description="Disordered" evidence="1">
    <location>
        <begin position="157"/>
        <end position="177"/>
    </location>
</feature>
<name>A0AAD4ETA2_9PEZI</name>
<protein>
    <recommendedName>
        <fullName evidence="2">Prion-inhibition and propagation HeLo domain-containing protein</fullName>
    </recommendedName>
</protein>
<evidence type="ECO:0000256" key="1">
    <source>
        <dbReference type="SAM" id="MobiDB-lite"/>
    </source>
</evidence>
<evidence type="ECO:0000313" key="4">
    <source>
        <dbReference type="Proteomes" id="UP001197093"/>
    </source>
</evidence>
<dbReference type="SUPFAM" id="SSF56112">
    <property type="entry name" value="Protein kinase-like (PK-like)"/>
    <property type="match status" value="1"/>
</dbReference>
<accession>A0AAD4ETA2</accession>
<dbReference type="InterPro" id="IPR029498">
    <property type="entry name" value="HeLo_dom"/>
</dbReference>
<feature type="region of interest" description="Disordered" evidence="1">
    <location>
        <begin position="273"/>
        <end position="300"/>
    </location>
</feature>
<organism evidence="3 4">
    <name type="scientific">Staphylotrichum longicolle</name>
    <dbReference type="NCBI Taxonomy" id="669026"/>
    <lineage>
        <taxon>Eukaryota</taxon>
        <taxon>Fungi</taxon>
        <taxon>Dikarya</taxon>
        <taxon>Ascomycota</taxon>
        <taxon>Pezizomycotina</taxon>
        <taxon>Sordariomycetes</taxon>
        <taxon>Sordariomycetidae</taxon>
        <taxon>Sordariales</taxon>
        <taxon>Chaetomiaceae</taxon>
        <taxon>Staphylotrichum</taxon>
    </lineage>
</organism>
<dbReference type="Proteomes" id="UP001197093">
    <property type="component" value="Unassembled WGS sequence"/>
</dbReference>
<dbReference type="InterPro" id="IPR038305">
    <property type="entry name" value="HeLo_sf"/>
</dbReference>
<dbReference type="Gene3D" id="1.20.120.1020">
    <property type="entry name" value="Prion-inhibition and propagation, HeLo domain"/>
    <property type="match status" value="1"/>
</dbReference>